<dbReference type="Proteomes" id="UP000600918">
    <property type="component" value="Unassembled WGS sequence"/>
</dbReference>
<keyword evidence="2" id="KW-1185">Reference proteome</keyword>
<reference evidence="1" key="1">
    <citation type="journal article" date="2020" name="G3 (Bethesda)">
        <title>High-Quality Assemblies for Three Invasive Social Wasps from the &lt;i&gt;Vespula&lt;/i&gt; Genus.</title>
        <authorList>
            <person name="Harrop T.W.R."/>
            <person name="Guhlin J."/>
            <person name="McLaughlin G.M."/>
            <person name="Permina E."/>
            <person name="Stockwell P."/>
            <person name="Gilligan J."/>
            <person name="Le Lec M.F."/>
            <person name="Gruber M.A.M."/>
            <person name="Quinn O."/>
            <person name="Lovegrove M."/>
            <person name="Duncan E.J."/>
            <person name="Remnant E.J."/>
            <person name="Van Eeckhoven J."/>
            <person name="Graham B."/>
            <person name="Knapp R.A."/>
            <person name="Langford K.W."/>
            <person name="Kronenberg Z."/>
            <person name="Press M.O."/>
            <person name="Eacker S.M."/>
            <person name="Wilson-Rankin E.E."/>
            <person name="Purcell J."/>
            <person name="Lester P.J."/>
            <person name="Dearden P.K."/>
        </authorList>
    </citation>
    <scope>NUCLEOTIDE SEQUENCE</scope>
    <source>
        <strain evidence="1">Volc-1</strain>
    </source>
</reference>
<name>A0A834UAE1_VESPE</name>
<accession>A0A834UAE1</accession>
<protein>
    <submittedName>
        <fullName evidence="1">Uncharacterized protein</fullName>
    </submittedName>
</protein>
<dbReference type="EMBL" id="JACSDY010000006">
    <property type="protein sequence ID" value="KAF7425607.1"/>
    <property type="molecule type" value="Genomic_DNA"/>
</dbReference>
<dbReference type="AlphaFoldDB" id="A0A834UAE1"/>
<evidence type="ECO:0000313" key="2">
    <source>
        <dbReference type="Proteomes" id="UP000600918"/>
    </source>
</evidence>
<sequence>MSYGERHACLSPLIVGNLVVCEGHTLPGHSTVENSDENMERRWFSKRAKSLKYEGIRLILNGMRLASIDVKGSSGYANRHFLGPLLRVCPMTLILDNGSEDTSLEISSEFHPLKITPYMTFSVTFRNIGVQLKSSLSPVRLTVILDNCGQDTSHDIAKSLHLNSEPPIAIAIPWQVSTLYLILLHVSSCGFTWPSWAESSTVVLTTNRSFLIEETLIEDIK</sequence>
<comment type="caution">
    <text evidence="1">The sequence shown here is derived from an EMBL/GenBank/DDBJ whole genome shotgun (WGS) entry which is preliminary data.</text>
</comment>
<gene>
    <name evidence="1" type="ORF">H0235_008045</name>
</gene>
<organism evidence="1 2">
    <name type="scientific">Vespula pensylvanica</name>
    <name type="common">Western yellow jacket</name>
    <name type="synonym">Wasp</name>
    <dbReference type="NCBI Taxonomy" id="30213"/>
    <lineage>
        <taxon>Eukaryota</taxon>
        <taxon>Metazoa</taxon>
        <taxon>Ecdysozoa</taxon>
        <taxon>Arthropoda</taxon>
        <taxon>Hexapoda</taxon>
        <taxon>Insecta</taxon>
        <taxon>Pterygota</taxon>
        <taxon>Neoptera</taxon>
        <taxon>Endopterygota</taxon>
        <taxon>Hymenoptera</taxon>
        <taxon>Apocrita</taxon>
        <taxon>Aculeata</taxon>
        <taxon>Vespoidea</taxon>
        <taxon>Vespidae</taxon>
        <taxon>Vespinae</taxon>
        <taxon>Vespula</taxon>
    </lineage>
</organism>
<proteinExistence type="predicted"/>
<evidence type="ECO:0000313" key="1">
    <source>
        <dbReference type="EMBL" id="KAF7425607.1"/>
    </source>
</evidence>